<dbReference type="PANTHER" id="PTHR32507:SF8">
    <property type="entry name" value="CNH1P"/>
    <property type="match status" value="1"/>
</dbReference>
<dbReference type="Gene3D" id="1.20.1530.20">
    <property type="match status" value="1"/>
</dbReference>
<dbReference type="EMBL" id="PUEJ01000017">
    <property type="protein sequence ID" value="PRH84030.1"/>
    <property type="molecule type" value="Genomic_DNA"/>
</dbReference>
<feature type="transmembrane region" description="Helical" evidence="9">
    <location>
        <begin position="318"/>
        <end position="336"/>
    </location>
</feature>
<dbReference type="GO" id="GO:1902600">
    <property type="term" value="P:proton transmembrane transport"/>
    <property type="evidence" value="ECO:0007669"/>
    <property type="project" value="InterPro"/>
</dbReference>
<keyword evidence="2" id="KW-0813">Transport</keyword>
<dbReference type="RefSeq" id="WP_105865665.1">
    <property type="nucleotide sequence ID" value="NZ_PUEJ01000017.1"/>
</dbReference>
<comment type="subcellular location">
    <subcellularLocation>
        <location evidence="1">Cell membrane</location>
        <topology evidence="1">Multi-pass membrane protein</topology>
    </subcellularLocation>
</comment>
<evidence type="ECO:0000256" key="3">
    <source>
        <dbReference type="ARBA" id="ARBA00022449"/>
    </source>
</evidence>
<feature type="transmembrane region" description="Helical" evidence="9">
    <location>
        <begin position="291"/>
        <end position="312"/>
    </location>
</feature>
<feature type="transmembrane region" description="Helical" evidence="9">
    <location>
        <begin position="6"/>
        <end position="25"/>
    </location>
</feature>
<feature type="transmembrane region" description="Helical" evidence="9">
    <location>
        <begin position="243"/>
        <end position="270"/>
    </location>
</feature>
<organism evidence="11 12">
    <name type="scientific">Labrys okinawensis</name>
    <dbReference type="NCBI Taxonomy" id="346911"/>
    <lineage>
        <taxon>Bacteria</taxon>
        <taxon>Pseudomonadati</taxon>
        <taxon>Pseudomonadota</taxon>
        <taxon>Alphaproteobacteria</taxon>
        <taxon>Hyphomicrobiales</taxon>
        <taxon>Xanthobacteraceae</taxon>
        <taxon>Labrys</taxon>
    </lineage>
</organism>
<feature type="transmembrane region" description="Helical" evidence="9">
    <location>
        <begin position="32"/>
        <end position="48"/>
    </location>
</feature>
<evidence type="ECO:0000313" key="11">
    <source>
        <dbReference type="EMBL" id="PRH84030.1"/>
    </source>
</evidence>
<feature type="transmembrane region" description="Helical" evidence="9">
    <location>
        <begin position="171"/>
        <end position="188"/>
    </location>
</feature>
<feature type="transmembrane region" description="Helical" evidence="9">
    <location>
        <begin position="200"/>
        <end position="223"/>
    </location>
</feature>
<feature type="transmembrane region" description="Helical" evidence="9">
    <location>
        <begin position="97"/>
        <end position="116"/>
    </location>
</feature>
<dbReference type="InterPro" id="IPR038770">
    <property type="entry name" value="Na+/solute_symporter_sf"/>
</dbReference>
<evidence type="ECO:0000256" key="4">
    <source>
        <dbReference type="ARBA" id="ARBA00022475"/>
    </source>
</evidence>
<protein>
    <submittedName>
        <fullName evidence="11">Cation transporter</fullName>
    </submittedName>
</protein>
<evidence type="ECO:0000256" key="8">
    <source>
        <dbReference type="ARBA" id="ARBA00023136"/>
    </source>
</evidence>
<name>A0A2S9Q411_9HYPH</name>
<evidence type="ECO:0000256" key="6">
    <source>
        <dbReference type="ARBA" id="ARBA00022989"/>
    </source>
</evidence>
<dbReference type="PANTHER" id="PTHR32507">
    <property type="entry name" value="NA(+)/H(+) ANTIPORTER 1"/>
    <property type="match status" value="1"/>
</dbReference>
<keyword evidence="8 9" id="KW-0472">Membrane</keyword>
<keyword evidence="12" id="KW-1185">Reference proteome</keyword>
<keyword evidence="7" id="KW-0406">Ion transport</keyword>
<keyword evidence="4" id="KW-1003">Cell membrane</keyword>
<dbReference type="GO" id="GO:0005886">
    <property type="term" value="C:plasma membrane"/>
    <property type="evidence" value="ECO:0007669"/>
    <property type="project" value="UniProtKB-SubCell"/>
</dbReference>
<keyword evidence="6 9" id="KW-1133">Transmembrane helix</keyword>
<feature type="transmembrane region" description="Helical" evidence="9">
    <location>
        <begin position="68"/>
        <end position="85"/>
    </location>
</feature>
<dbReference type="InterPro" id="IPR006153">
    <property type="entry name" value="Cation/H_exchanger_TM"/>
</dbReference>
<dbReference type="Proteomes" id="UP000237682">
    <property type="component" value="Unassembled WGS sequence"/>
</dbReference>
<dbReference type="OrthoDB" id="9810860at2"/>
<evidence type="ECO:0000256" key="2">
    <source>
        <dbReference type="ARBA" id="ARBA00022448"/>
    </source>
</evidence>
<evidence type="ECO:0000256" key="1">
    <source>
        <dbReference type="ARBA" id="ARBA00004651"/>
    </source>
</evidence>
<accession>A0A2S9Q411</accession>
<dbReference type="GO" id="GO:0015297">
    <property type="term" value="F:antiporter activity"/>
    <property type="evidence" value="ECO:0007669"/>
    <property type="project" value="UniProtKB-KW"/>
</dbReference>
<comment type="caution">
    <text evidence="11">The sequence shown here is derived from an EMBL/GenBank/DDBJ whole genome shotgun (WGS) entry which is preliminary data.</text>
</comment>
<reference evidence="11 12" key="1">
    <citation type="submission" date="2018-02" db="EMBL/GenBank/DDBJ databases">
        <title>Whole genome sequencing of endophytic bacterium.</title>
        <authorList>
            <person name="Eedara R."/>
            <person name="Podile A.R."/>
        </authorList>
    </citation>
    <scope>NUCLEOTIDE SEQUENCE [LARGE SCALE GENOMIC DNA]</scope>
    <source>
        <strain evidence="11 12">RP1T</strain>
    </source>
</reference>
<feature type="transmembrane region" description="Helical" evidence="9">
    <location>
        <begin position="343"/>
        <end position="364"/>
    </location>
</feature>
<keyword evidence="3" id="KW-0050">Antiport</keyword>
<evidence type="ECO:0000256" key="9">
    <source>
        <dbReference type="SAM" id="Phobius"/>
    </source>
</evidence>
<feature type="domain" description="Cation/H+ exchanger transmembrane" evidence="10">
    <location>
        <begin position="18"/>
        <end position="403"/>
    </location>
</feature>
<dbReference type="Pfam" id="PF00999">
    <property type="entry name" value="Na_H_Exchanger"/>
    <property type="match status" value="1"/>
</dbReference>
<feature type="transmembrane region" description="Helical" evidence="9">
    <location>
        <begin position="384"/>
        <end position="404"/>
    </location>
</feature>
<dbReference type="AlphaFoldDB" id="A0A2S9Q411"/>
<evidence type="ECO:0000313" key="12">
    <source>
        <dbReference type="Proteomes" id="UP000237682"/>
    </source>
</evidence>
<gene>
    <name evidence="11" type="ORF">C5L14_29530</name>
</gene>
<proteinExistence type="predicted"/>
<sequence length="422" mass="45395">MWQPLDPMAVLPLVFGIVILLTAWLPLVLRRLPLSLPIIALGIGYFAYPRSWAVPPPEAIFNRGSFEHLTEFVILIALMGSGLRIERNFDWHRWRVTARMLILAMPLTIAAIALLGRMTGGLSWASALLLAAALAPTDPVLAADVQVGAPGREEGGEARFSLTTEAGLNDGLAFPFVLLALTLAEPSGNTDWIHWFAYEFVWKLVCGAAIGLATGRFFGWLSFRLPRLELSKTGDGLAAVGMTFIAYAITQLLHGNGFIAVFVAAVALRATDRGHDYHSDLEGFSEQIERILMVIVMIIFGGTIAAGGLQGLTWHDGAIGLAILLLVRPLVAWLSLAGLGLPALARGVICFFGIRGLGTLYYMAYASGHGSSPEMERLLALTSFVVLASVMLHGASAGPVMMWVDRRRAAIRRGRDGGPASA</sequence>
<evidence type="ECO:0000256" key="7">
    <source>
        <dbReference type="ARBA" id="ARBA00023065"/>
    </source>
</evidence>
<evidence type="ECO:0000259" key="10">
    <source>
        <dbReference type="Pfam" id="PF00999"/>
    </source>
</evidence>
<evidence type="ECO:0000256" key="5">
    <source>
        <dbReference type="ARBA" id="ARBA00022692"/>
    </source>
</evidence>
<keyword evidence="5 9" id="KW-0812">Transmembrane</keyword>